<dbReference type="EMBL" id="BDDD01000033">
    <property type="protein sequence ID" value="GAV57465.1"/>
    <property type="molecule type" value="Genomic_DNA"/>
</dbReference>
<comment type="caution">
    <text evidence="2">The sequence shown here is derived from an EMBL/GenBank/DDBJ whole genome shotgun (WGS) entry which is preliminary data.</text>
</comment>
<sequence length="116" mass="13356">MQRTGSYRHSKSTCTVCHDISESQPRKLYPQLVLEANLLEGLQFFHEASYGSIHYPETKLEPLESPPFRVMPGRPKRCRRNDPLEPKKQKIGKLSRNGRTMTCIDFGVSRHIKKGC</sequence>
<feature type="region of interest" description="Disordered" evidence="1">
    <location>
        <begin position="64"/>
        <end position="84"/>
    </location>
</feature>
<dbReference type="OrthoDB" id="1000627at2759"/>
<name>A0A1Q3APB5_CEPFO</name>
<dbReference type="Proteomes" id="UP000187406">
    <property type="component" value="Unassembled WGS sequence"/>
</dbReference>
<evidence type="ECO:0000256" key="1">
    <source>
        <dbReference type="SAM" id="MobiDB-lite"/>
    </source>
</evidence>
<organism evidence="2 3">
    <name type="scientific">Cephalotus follicularis</name>
    <name type="common">Albany pitcher plant</name>
    <dbReference type="NCBI Taxonomy" id="3775"/>
    <lineage>
        <taxon>Eukaryota</taxon>
        <taxon>Viridiplantae</taxon>
        <taxon>Streptophyta</taxon>
        <taxon>Embryophyta</taxon>
        <taxon>Tracheophyta</taxon>
        <taxon>Spermatophyta</taxon>
        <taxon>Magnoliopsida</taxon>
        <taxon>eudicotyledons</taxon>
        <taxon>Gunneridae</taxon>
        <taxon>Pentapetalae</taxon>
        <taxon>rosids</taxon>
        <taxon>fabids</taxon>
        <taxon>Oxalidales</taxon>
        <taxon>Cephalotaceae</taxon>
        <taxon>Cephalotus</taxon>
    </lineage>
</organism>
<evidence type="ECO:0000313" key="3">
    <source>
        <dbReference type="Proteomes" id="UP000187406"/>
    </source>
</evidence>
<gene>
    <name evidence="2" type="ORF">CFOL_v3_01002</name>
</gene>
<dbReference type="AlphaFoldDB" id="A0A1Q3APB5"/>
<dbReference type="InParanoid" id="A0A1Q3APB5"/>
<accession>A0A1Q3APB5</accession>
<reference evidence="3" key="1">
    <citation type="submission" date="2016-04" db="EMBL/GenBank/DDBJ databases">
        <title>Cephalotus genome sequencing.</title>
        <authorList>
            <person name="Fukushima K."/>
            <person name="Hasebe M."/>
            <person name="Fang X."/>
        </authorList>
    </citation>
    <scope>NUCLEOTIDE SEQUENCE [LARGE SCALE GENOMIC DNA]</scope>
    <source>
        <strain evidence="3">cv. St1</strain>
    </source>
</reference>
<keyword evidence="3" id="KW-1185">Reference proteome</keyword>
<evidence type="ECO:0000313" key="2">
    <source>
        <dbReference type="EMBL" id="GAV57465.1"/>
    </source>
</evidence>
<proteinExistence type="predicted"/>
<protein>
    <submittedName>
        <fullName evidence="2">Uncharacterized protein</fullName>
    </submittedName>
</protein>